<evidence type="ECO:0000256" key="13">
    <source>
        <dbReference type="ARBA" id="ARBA00023098"/>
    </source>
</evidence>
<dbReference type="SMART" id="SM00064">
    <property type="entry name" value="FYVE"/>
    <property type="match status" value="2"/>
</dbReference>
<dbReference type="InterPro" id="IPR017455">
    <property type="entry name" value="Znf_FYVE-rel"/>
</dbReference>
<dbReference type="GO" id="GO:0016042">
    <property type="term" value="P:lipid catabolic process"/>
    <property type="evidence" value="ECO:0007669"/>
    <property type="project" value="UniProtKB-KW"/>
</dbReference>
<evidence type="ECO:0000256" key="2">
    <source>
        <dbReference type="ARBA" id="ARBA00004651"/>
    </source>
</evidence>
<dbReference type="Gene3D" id="3.40.50.1820">
    <property type="entry name" value="alpha/beta hydrolase"/>
    <property type="match status" value="1"/>
</dbReference>
<comment type="catalytic activity">
    <reaction evidence="15">
        <text>a 1,2-diacyl-sn-glycerol + H2O = a 2-acylglycerol + a fatty acid + H(+)</text>
        <dbReference type="Rhea" id="RHEA:33275"/>
        <dbReference type="ChEBI" id="CHEBI:15377"/>
        <dbReference type="ChEBI" id="CHEBI:15378"/>
        <dbReference type="ChEBI" id="CHEBI:17389"/>
        <dbReference type="ChEBI" id="CHEBI:17815"/>
        <dbReference type="ChEBI" id="CHEBI:28868"/>
        <dbReference type="EC" id="3.1.1.116"/>
    </reaction>
    <physiologicalReaction direction="left-to-right" evidence="15">
        <dbReference type="Rhea" id="RHEA:33276"/>
    </physiologicalReaction>
</comment>
<feature type="domain" description="FYVE-type" evidence="19">
    <location>
        <begin position="270"/>
        <end position="330"/>
    </location>
</feature>
<feature type="compositionally biased region" description="Low complexity" evidence="18">
    <location>
        <begin position="766"/>
        <end position="779"/>
    </location>
</feature>
<comment type="caution">
    <text evidence="20">The sequence shown here is derived from an EMBL/GenBank/DDBJ whole genome shotgun (WGS) entry which is preliminary data.</text>
</comment>
<evidence type="ECO:0000256" key="8">
    <source>
        <dbReference type="ARBA" id="ARBA00022801"/>
    </source>
</evidence>
<dbReference type="GO" id="GO:0005886">
    <property type="term" value="C:plasma membrane"/>
    <property type="evidence" value="ECO:0007669"/>
    <property type="project" value="UniProtKB-SubCell"/>
</dbReference>
<keyword evidence="3" id="KW-1003">Cell membrane</keyword>
<keyword evidence="6" id="KW-0479">Metal-binding</keyword>
<evidence type="ECO:0000256" key="1">
    <source>
        <dbReference type="ARBA" id="ARBA00001913"/>
    </source>
</evidence>
<dbReference type="GO" id="GO:0016298">
    <property type="term" value="F:lipase activity"/>
    <property type="evidence" value="ECO:0007669"/>
    <property type="project" value="TreeGrafter"/>
</dbReference>
<keyword evidence="8" id="KW-0378">Hydrolase</keyword>
<dbReference type="PANTHER" id="PTHR45792:SF8">
    <property type="entry name" value="DIACYLGLYCEROL LIPASE-ALPHA"/>
    <property type="match status" value="1"/>
</dbReference>
<dbReference type="InterPro" id="IPR011011">
    <property type="entry name" value="Znf_FYVE_PHD"/>
</dbReference>
<dbReference type="EMBL" id="JAFCMP010000058">
    <property type="protein sequence ID" value="KAG5189001.1"/>
    <property type="molecule type" value="Genomic_DNA"/>
</dbReference>
<dbReference type="SUPFAM" id="SSF53474">
    <property type="entry name" value="alpha/beta-Hydrolases"/>
    <property type="match status" value="1"/>
</dbReference>
<dbReference type="InterPro" id="IPR002921">
    <property type="entry name" value="Fungal_lipase-type"/>
</dbReference>
<dbReference type="Pfam" id="PF01363">
    <property type="entry name" value="FYVE"/>
    <property type="match status" value="2"/>
</dbReference>
<keyword evidence="5" id="KW-0812">Transmembrane</keyword>
<evidence type="ECO:0000259" key="19">
    <source>
        <dbReference type="PROSITE" id="PS50178"/>
    </source>
</evidence>
<comment type="subcellular location">
    <subcellularLocation>
        <location evidence="2">Cell membrane</location>
        <topology evidence="2">Multi-pass membrane protein</topology>
    </subcellularLocation>
</comment>
<dbReference type="SUPFAM" id="SSF57903">
    <property type="entry name" value="FYVE/PHD zinc finger"/>
    <property type="match status" value="2"/>
</dbReference>
<reference evidence="20" key="1">
    <citation type="submission" date="2021-02" db="EMBL/GenBank/DDBJ databases">
        <title>First Annotated Genome of the Yellow-green Alga Tribonema minus.</title>
        <authorList>
            <person name="Mahan K.M."/>
        </authorList>
    </citation>
    <scope>NUCLEOTIDE SEQUENCE</scope>
    <source>
        <strain evidence="20">UTEX B ZZ1240</strain>
    </source>
</reference>
<feature type="region of interest" description="Disordered" evidence="18">
    <location>
        <begin position="742"/>
        <end position="779"/>
    </location>
</feature>
<keyword evidence="14" id="KW-0472">Membrane</keyword>
<organism evidence="20 21">
    <name type="scientific">Tribonema minus</name>
    <dbReference type="NCBI Taxonomy" id="303371"/>
    <lineage>
        <taxon>Eukaryota</taxon>
        <taxon>Sar</taxon>
        <taxon>Stramenopiles</taxon>
        <taxon>Ochrophyta</taxon>
        <taxon>PX clade</taxon>
        <taxon>Xanthophyceae</taxon>
        <taxon>Tribonematales</taxon>
        <taxon>Tribonemataceae</taxon>
        <taxon>Tribonema</taxon>
    </lineage>
</organism>
<keyword evidence="9" id="KW-0862">Zinc</keyword>
<evidence type="ECO:0000313" key="21">
    <source>
        <dbReference type="Proteomes" id="UP000664859"/>
    </source>
</evidence>
<sequence length="1006" mass="106869">MEEEKKEEQDAAAAGQAQKPGRFAGIANLARVSLIATKPYMASAVGMGSEAARYTAGIAKDMVSQRIAAVTDTELAAAAAGTRDDIPEVFAGLTWYEQQLLPVLPAEAGTHDDILEVFAGLTWYEQQLLPVLPAEAGTRDNIRGVFAGLMWYEQQLLPVLPSEAGTCDDNPEVFAGLTWYKQQLLPVLPAEGADAAIAAATAEMAADIMSQFRPRKVGDVMTEEDGGWSDGPAELVRPVSKETLAEEKAAAAARPDSPRDTPLVVEALRSENADSCNACARPFGTQLYRHHCRHCGLSFCHDHSPHYRPLLKFRLRAPQRVCSGCNQQLDLEACVSRMEWRMARCVGYIAGSLPPYFETGVESDATKAWRVAGGALFVAKNTPGLGTTFKVSAEVTEVLMKHGMQGLAGLLLRKEFAEAAELLRAACSALPESNRAAALSVGTAHELTAALYYLLAKRRGQRGAAPDAEEQEHQLPGCAPVDEETIAFVTRFAGDALHAMYDRTPVELQVLCKLRGWSLLFTHPESEVNRPAFALLADSTSKTAVVVVRGTNSLQDIVTDIKHTPIAFPSPDTGHTSSGARGGLQASRGMASSAQWIRQEVEPMLQLLHLTGHKIILTGHSLGAGVSSLLGALLRPVFPDVLVLGLATPACCSAQLADACRDFVTTVVLHDDVIPRLTPGNVGGLLVELTNEEKEWEGNFSEDWNAVVARAKGFWAPRYRTGAMRPAPVSPTPAIASVEAAHDNASAGAADSSEPAASDKETQLVPASPGGSAAAAAPTEQAPSAAAAATSRIAAGAMGLASSFKKKVAAVGTPSGAATTTWGPTDVKATAAAAAAAPPPVPPRPLPPMFVPGKVVHIYSYMGTYRAALVPADHSSLRRIEVYANCVQDHSAATYYNALCEVKDARAAVAAGRTPPQWVPFDASDKCQWAPFDASDKCQCCDSDFTWASTSSSKAQGFRDRHNCRKCGALVCGPCSSHSKALPTLGITTPVRICDRCYHSHLHYVS</sequence>
<feature type="domain" description="FYVE-type" evidence="19">
    <location>
        <begin position="932"/>
        <end position="1002"/>
    </location>
</feature>
<evidence type="ECO:0000256" key="3">
    <source>
        <dbReference type="ARBA" id="ARBA00022475"/>
    </source>
</evidence>
<keyword evidence="7 17" id="KW-0863">Zinc-finger</keyword>
<dbReference type="PROSITE" id="PS50178">
    <property type="entry name" value="ZF_FYVE"/>
    <property type="match status" value="2"/>
</dbReference>
<evidence type="ECO:0000256" key="15">
    <source>
        <dbReference type="ARBA" id="ARBA00024531"/>
    </source>
</evidence>
<name>A0A835Z9C7_9STRA</name>
<gene>
    <name evidence="20" type="ORF">JKP88DRAFT_353216</name>
</gene>
<evidence type="ECO:0000256" key="6">
    <source>
        <dbReference type="ARBA" id="ARBA00022723"/>
    </source>
</evidence>
<evidence type="ECO:0000256" key="12">
    <source>
        <dbReference type="ARBA" id="ARBA00022989"/>
    </source>
</evidence>
<keyword evidence="4" id="KW-0597">Phosphoprotein</keyword>
<protein>
    <recommendedName>
        <fullName evidence="16">sn-1-specific diacylglycerol lipase</fullName>
        <ecNumber evidence="16">3.1.1.116</ecNumber>
    </recommendedName>
</protein>
<dbReference type="InterPro" id="IPR000306">
    <property type="entry name" value="Znf_FYVE"/>
</dbReference>
<dbReference type="CDD" id="cd00519">
    <property type="entry name" value="Lipase_3"/>
    <property type="match status" value="1"/>
</dbReference>
<evidence type="ECO:0000313" key="20">
    <source>
        <dbReference type="EMBL" id="KAG5189001.1"/>
    </source>
</evidence>
<evidence type="ECO:0000256" key="10">
    <source>
        <dbReference type="ARBA" id="ARBA00022837"/>
    </source>
</evidence>
<feature type="compositionally biased region" description="Low complexity" evidence="18">
    <location>
        <begin position="743"/>
        <end position="753"/>
    </location>
</feature>
<dbReference type="OrthoDB" id="70570at2759"/>
<proteinExistence type="predicted"/>
<dbReference type="InterPro" id="IPR052214">
    <property type="entry name" value="DAG_Lipase-Related"/>
</dbReference>
<keyword evidence="13" id="KW-0443">Lipid metabolism</keyword>
<evidence type="ECO:0000256" key="7">
    <source>
        <dbReference type="ARBA" id="ARBA00022771"/>
    </source>
</evidence>
<evidence type="ECO:0000256" key="14">
    <source>
        <dbReference type="ARBA" id="ARBA00023136"/>
    </source>
</evidence>
<keyword evidence="21" id="KW-1185">Reference proteome</keyword>
<dbReference type="GO" id="GO:0008270">
    <property type="term" value="F:zinc ion binding"/>
    <property type="evidence" value="ECO:0007669"/>
    <property type="project" value="UniProtKB-KW"/>
</dbReference>
<evidence type="ECO:0000256" key="18">
    <source>
        <dbReference type="SAM" id="MobiDB-lite"/>
    </source>
</evidence>
<dbReference type="EC" id="3.1.1.116" evidence="16"/>
<comment type="cofactor">
    <cofactor evidence="1">
        <name>Ca(2+)</name>
        <dbReference type="ChEBI" id="CHEBI:29108"/>
    </cofactor>
</comment>
<keyword evidence="12" id="KW-1133">Transmembrane helix</keyword>
<evidence type="ECO:0000256" key="17">
    <source>
        <dbReference type="PROSITE-ProRule" id="PRU00091"/>
    </source>
</evidence>
<evidence type="ECO:0000256" key="11">
    <source>
        <dbReference type="ARBA" id="ARBA00022963"/>
    </source>
</evidence>
<dbReference type="PANTHER" id="PTHR45792">
    <property type="entry name" value="DIACYLGLYCEROL LIPASE HOMOLOG-RELATED"/>
    <property type="match status" value="1"/>
</dbReference>
<evidence type="ECO:0000256" key="9">
    <source>
        <dbReference type="ARBA" id="ARBA00022833"/>
    </source>
</evidence>
<dbReference type="InterPro" id="IPR029058">
    <property type="entry name" value="AB_hydrolase_fold"/>
</dbReference>
<keyword evidence="10" id="KW-0106">Calcium</keyword>
<dbReference type="Proteomes" id="UP000664859">
    <property type="component" value="Unassembled WGS sequence"/>
</dbReference>
<dbReference type="Gene3D" id="3.30.40.10">
    <property type="entry name" value="Zinc/RING finger domain, C3HC4 (zinc finger)"/>
    <property type="match status" value="2"/>
</dbReference>
<dbReference type="Pfam" id="PF01764">
    <property type="entry name" value="Lipase_3"/>
    <property type="match status" value="1"/>
</dbReference>
<accession>A0A835Z9C7</accession>
<evidence type="ECO:0000256" key="16">
    <source>
        <dbReference type="ARBA" id="ARBA00026104"/>
    </source>
</evidence>
<dbReference type="InterPro" id="IPR013083">
    <property type="entry name" value="Znf_RING/FYVE/PHD"/>
</dbReference>
<evidence type="ECO:0000256" key="5">
    <source>
        <dbReference type="ARBA" id="ARBA00022692"/>
    </source>
</evidence>
<dbReference type="CDD" id="cd15760">
    <property type="entry name" value="FYVE_scVPS27p_like"/>
    <property type="match status" value="1"/>
</dbReference>
<keyword evidence="11" id="KW-0442">Lipid degradation</keyword>
<dbReference type="AlphaFoldDB" id="A0A835Z9C7"/>
<evidence type="ECO:0000256" key="4">
    <source>
        <dbReference type="ARBA" id="ARBA00022553"/>
    </source>
</evidence>